<sequence>MIENVPEKAPEPITGPSVVVLDKQVPTVSDVQQEEARRQTKMDAAVAFAREKSDRVRKLAASQQSPFQGNNTGKVIIPNTKVGQGYDLFAPVDKKKMKVLFDWLKLDP</sequence>
<accession>A0A3P6EZJ0</accession>
<dbReference type="EMBL" id="LR031877">
    <property type="protein sequence ID" value="VDD43006.1"/>
    <property type="molecule type" value="Genomic_DNA"/>
</dbReference>
<gene>
    <name evidence="1" type="ORF">BOLC5T30553H</name>
</gene>
<dbReference type="AlphaFoldDB" id="A0A3P6EZJ0"/>
<proteinExistence type="predicted"/>
<organism evidence="1">
    <name type="scientific">Brassica oleracea</name>
    <name type="common">Wild cabbage</name>
    <dbReference type="NCBI Taxonomy" id="3712"/>
    <lineage>
        <taxon>Eukaryota</taxon>
        <taxon>Viridiplantae</taxon>
        <taxon>Streptophyta</taxon>
        <taxon>Embryophyta</taxon>
        <taxon>Tracheophyta</taxon>
        <taxon>Spermatophyta</taxon>
        <taxon>Magnoliopsida</taxon>
        <taxon>eudicotyledons</taxon>
        <taxon>Gunneridae</taxon>
        <taxon>Pentapetalae</taxon>
        <taxon>rosids</taxon>
        <taxon>malvids</taxon>
        <taxon>Brassicales</taxon>
        <taxon>Brassicaceae</taxon>
        <taxon>Brassiceae</taxon>
        <taxon>Brassica</taxon>
    </lineage>
</organism>
<evidence type="ECO:0000313" key="1">
    <source>
        <dbReference type="EMBL" id="VDD43006.1"/>
    </source>
</evidence>
<name>A0A3P6EZJ0_BRAOL</name>
<reference evidence="1" key="1">
    <citation type="submission" date="2018-11" db="EMBL/GenBank/DDBJ databases">
        <authorList>
            <consortium name="Genoscope - CEA"/>
            <person name="William W."/>
        </authorList>
    </citation>
    <scope>NUCLEOTIDE SEQUENCE</scope>
</reference>
<protein>
    <submittedName>
        <fullName evidence="1">Uncharacterized protein</fullName>
    </submittedName>
</protein>